<comment type="subcellular location">
    <subcellularLocation>
        <location evidence="1">Secreted</location>
    </subcellularLocation>
</comment>
<accession>A0A3Q2PHS1</accession>
<dbReference type="SMART" id="SM00181">
    <property type="entry name" value="EGF"/>
    <property type="match status" value="1"/>
</dbReference>
<feature type="domain" description="EGF-like" evidence="9">
    <location>
        <begin position="6"/>
        <end position="46"/>
    </location>
</feature>
<organism evidence="10 11">
    <name type="scientific">Fundulus heteroclitus</name>
    <name type="common">Killifish</name>
    <name type="synonym">Mummichog</name>
    <dbReference type="NCBI Taxonomy" id="8078"/>
    <lineage>
        <taxon>Eukaryota</taxon>
        <taxon>Metazoa</taxon>
        <taxon>Chordata</taxon>
        <taxon>Craniata</taxon>
        <taxon>Vertebrata</taxon>
        <taxon>Euteleostomi</taxon>
        <taxon>Actinopterygii</taxon>
        <taxon>Neopterygii</taxon>
        <taxon>Teleostei</taxon>
        <taxon>Neoteleostei</taxon>
        <taxon>Acanthomorphata</taxon>
        <taxon>Ovalentaria</taxon>
        <taxon>Atherinomorphae</taxon>
        <taxon>Cyprinodontiformes</taxon>
        <taxon>Fundulidae</taxon>
        <taxon>Fundulus</taxon>
    </lineage>
</organism>
<dbReference type="SUPFAM" id="SSF57196">
    <property type="entry name" value="EGF/Laminin"/>
    <property type="match status" value="1"/>
</dbReference>
<dbReference type="InterPro" id="IPR052080">
    <property type="entry name" value="vWF_C/EGF_Fibrillin"/>
</dbReference>
<keyword evidence="6" id="KW-1015">Disulfide bond</keyword>
<dbReference type="GO" id="GO:0005509">
    <property type="term" value="F:calcium ion binding"/>
    <property type="evidence" value="ECO:0007669"/>
    <property type="project" value="InterPro"/>
</dbReference>
<proteinExistence type="predicted"/>
<dbReference type="AlphaFoldDB" id="A0A3Q2PHS1"/>
<evidence type="ECO:0000313" key="11">
    <source>
        <dbReference type="Proteomes" id="UP000265000"/>
    </source>
</evidence>
<keyword evidence="3 8" id="KW-0245">EGF-like domain</keyword>
<keyword evidence="7" id="KW-0325">Glycoprotein</keyword>
<dbReference type="PANTHER" id="PTHR47333:SF4">
    <property type="entry name" value="EGF-LIKE DOMAIN-CONTAINING PROTEIN"/>
    <property type="match status" value="1"/>
</dbReference>
<dbReference type="InterPro" id="IPR000742">
    <property type="entry name" value="EGF"/>
</dbReference>
<evidence type="ECO:0000256" key="3">
    <source>
        <dbReference type="ARBA" id="ARBA00022536"/>
    </source>
</evidence>
<reference evidence="10" key="1">
    <citation type="submission" date="2025-08" db="UniProtKB">
        <authorList>
            <consortium name="Ensembl"/>
        </authorList>
    </citation>
    <scope>IDENTIFICATION</scope>
</reference>
<evidence type="ECO:0000256" key="8">
    <source>
        <dbReference type="PROSITE-ProRule" id="PRU00076"/>
    </source>
</evidence>
<dbReference type="GO" id="GO:0005576">
    <property type="term" value="C:extracellular region"/>
    <property type="evidence" value="ECO:0007669"/>
    <property type="project" value="UniProtKB-SubCell"/>
</dbReference>
<dbReference type="InterPro" id="IPR049883">
    <property type="entry name" value="NOTCH1_EGF-like"/>
</dbReference>
<dbReference type="PROSITE" id="PS01186">
    <property type="entry name" value="EGF_2"/>
    <property type="match status" value="1"/>
</dbReference>
<evidence type="ECO:0000256" key="7">
    <source>
        <dbReference type="ARBA" id="ARBA00023180"/>
    </source>
</evidence>
<evidence type="ECO:0000259" key="9">
    <source>
        <dbReference type="PROSITE" id="PS50026"/>
    </source>
</evidence>
<dbReference type="GeneTree" id="ENSGT00940000154614"/>
<evidence type="ECO:0000313" key="10">
    <source>
        <dbReference type="Ensembl" id="ENSFHEP00000012631.1"/>
    </source>
</evidence>
<dbReference type="PROSITE" id="PS50026">
    <property type="entry name" value="EGF_3"/>
    <property type="match status" value="1"/>
</dbReference>
<keyword evidence="5" id="KW-0677">Repeat</keyword>
<sequence>RDPWADINECERLPQPCAHRCLNTPGSHRCLCPAGYRLMANGKTCQGETLPLPVHRHTLSSKLPEGSSHRVDIHRDYFTHRQLRQANCIYKPFKKQHS</sequence>
<keyword evidence="4" id="KW-0732">Signal</keyword>
<dbReference type="InterPro" id="IPR001881">
    <property type="entry name" value="EGF-like_Ca-bd_dom"/>
</dbReference>
<protein>
    <recommendedName>
        <fullName evidence="9">EGF-like domain-containing protein</fullName>
    </recommendedName>
</protein>
<dbReference type="Ensembl" id="ENSFHET00000019949.1">
    <property type="protein sequence ID" value="ENSFHEP00000012631.1"/>
    <property type="gene ID" value="ENSFHEG00000014104.1"/>
</dbReference>
<dbReference type="CDD" id="cd00054">
    <property type="entry name" value="EGF_CA"/>
    <property type="match status" value="1"/>
</dbReference>
<dbReference type="SMART" id="SM00179">
    <property type="entry name" value="EGF_CA"/>
    <property type="match status" value="1"/>
</dbReference>
<comment type="caution">
    <text evidence="8">Lacks conserved residue(s) required for the propagation of feature annotation.</text>
</comment>
<evidence type="ECO:0000256" key="6">
    <source>
        <dbReference type="ARBA" id="ARBA00023157"/>
    </source>
</evidence>
<reference evidence="10" key="2">
    <citation type="submission" date="2025-09" db="UniProtKB">
        <authorList>
            <consortium name="Ensembl"/>
        </authorList>
    </citation>
    <scope>IDENTIFICATION</scope>
</reference>
<keyword evidence="2" id="KW-0964">Secreted</keyword>
<dbReference type="FunFam" id="2.10.25.10:FF:000010">
    <property type="entry name" value="Pro-epidermal growth factor"/>
    <property type="match status" value="1"/>
</dbReference>
<evidence type="ECO:0000256" key="1">
    <source>
        <dbReference type="ARBA" id="ARBA00004613"/>
    </source>
</evidence>
<evidence type="ECO:0000256" key="5">
    <source>
        <dbReference type="ARBA" id="ARBA00022737"/>
    </source>
</evidence>
<evidence type="ECO:0000256" key="2">
    <source>
        <dbReference type="ARBA" id="ARBA00022525"/>
    </source>
</evidence>
<dbReference type="Proteomes" id="UP000265000">
    <property type="component" value="Unplaced"/>
</dbReference>
<evidence type="ECO:0000256" key="4">
    <source>
        <dbReference type="ARBA" id="ARBA00022729"/>
    </source>
</evidence>
<name>A0A3Q2PHS1_FUNHE</name>
<dbReference type="Gene3D" id="2.10.25.10">
    <property type="entry name" value="Laminin"/>
    <property type="match status" value="1"/>
</dbReference>
<keyword evidence="11" id="KW-1185">Reference proteome</keyword>
<dbReference type="Pfam" id="PF07645">
    <property type="entry name" value="EGF_CA"/>
    <property type="match status" value="1"/>
</dbReference>
<dbReference type="PANTHER" id="PTHR47333">
    <property type="entry name" value="VON WILLEBRAND FACTOR C AND EGF DOMAIN-CONTAINING PROTEIN"/>
    <property type="match status" value="1"/>
</dbReference>